<keyword evidence="2" id="KW-1185">Reference proteome</keyword>
<comment type="caution">
    <text evidence="1">The sequence shown here is derived from an EMBL/GenBank/DDBJ whole genome shotgun (WGS) entry which is preliminary data.</text>
</comment>
<accession>A0A367L5E7</accession>
<dbReference type="Proteomes" id="UP000253664">
    <property type="component" value="Unassembled WGS sequence"/>
</dbReference>
<dbReference type="OrthoDB" id="5264002at2759"/>
<name>A0A367L5E7_9HYPO</name>
<evidence type="ECO:0000313" key="2">
    <source>
        <dbReference type="Proteomes" id="UP000253664"/>
    </source>
</evidence>
<sequence length="143" mass="16301">FLATSLREILLALCVTPTPKAPPIISLLSKVSNFTNLFSKEKASALLPYYSSQDYYIRLRYNLDNRIGFLFRSLEGKARKTLETYNPNKFIKAANCLCYLNFSISNSSLLTKTKDNSLSYKDFYSYIKDSKTRFKNSATIAST</sequence>
<organism evidence="1 2">
    <name type="scientific">Ophiocordyceps polyrhachis-furcata BCC 54312</name>
    <dbReference type="NCBI Taxonomy" id="1330021"/>
    <lineage>
        <taxon>Eukaryota</taxon>
        <taxon>Fungi</taxon>
        <taxon>Dikarya</taxon>
        <taxon>Ascomycota</taxon>
        <taxon>Pezizomycotina</taxon>
        <taxon>Sordariomycetes</taxon>
        <taxon>Hypocreomycetidae</taxon>
        <taxon>Hypocreales</taxon>
        <taxon>Ophiocordycipitaceae</taxon>
        <taxon>Ophiocordyceps</taxon>
    </lineage>
</organism>
<gene>
    <name evidence="1" type="ORF">L249_3808</name>
</gene>
<evidence type="ECO:0000313" key="1">
    <source>
        <dbReference type="EMBL" id="RCI09655.1"/>
    </source>
</evidence>
<protein>
    <submittedName>
        <fullName evidence="1">Uncharacterized protein</fullName>
    </submittedName>
</protein>
<dbReference type="EMBL" id="LKCN02000014">
    <property type="protein sequence ID" value="RCI09655.1"/>
    <property type="molecule type" value="Genomic_DNA"/>
</dbReference>
<dbReference type="AlphaFoldDB" id="A0A367L5E7"/>
<proteinExistence type="predicted"/>
<reference evidence="1 2" key="1">
    <citation type="journal article" date="2015" name="BMC Genomics">
        <title>Insights from the genome of Ophiocordyceps polyrhachis-furcata to pathogenicity and host specificity in insect fungi.</title>
        <authorList>
            <person name="Wichadakul D."/>
            <person name="Kobmoo N."/>
            <person name="Ingsriswang S."/>
            <person name="Tangphatsornruang S."/>
            <person name="Chantasingh D."/>
            <person name="Luangsa-ard J.J."/>
            <person name="Eurwilaichitr L."/>
        </authorList>
    </citation>
    <scope>NUCLEOTIDE SEQUENCE [LARGE SCALE GENOMIC DNA]</scope>
    <source>
        <strain evidence="1 2">BCC 54312</strain>
    </source>
</reference>
<feature type="non-terminal residue" evidence="1">
    <location>
        <position position="1"/>
    </location>
</feature>